<name>A0A6A6R2V1_9PEZI</name>
<organism evidence="1 2">
    <name type="scientific">Lophium mytilinum</name>
    <dbReference type="NCBI Taxonomy" id="390894"/>
    <lineage>
        <taxon>Eukaryota</taxon>
        <taxon>Fungi</taxon>
        <taxon>Dikarya</taxon>
        <taxon>Ascomycota</taxon>
        <taxon>Pezizomycotina</taxon>
        <taxon>Dothideomycetes</taxon>
        <taxon>Pleosporomycetidae</taxon>
        <taxon>Mytilinidiales</taxon>
        <taxon>Mytilinidiaceae</taxon>
        <taxon>Lophium</taxon>
    </lineage>
</organism>
<dbReference type="Proteomes" id="UP000799750">
    <property type="component" value="Unassembled WGS sequence"/>
</dbReference>
<keyword evidence="2" id="KW-1185">Reference proteome</keyword>
<evidence type="ECO:0000313" key="2">
    <source>
        <dbReference type="Proteomes" id="UP000799750"/>
    </source>
</evidence>
<dbReference type="EMBL" id="MU004184">
    <property type="protein sequence ID" value="KAF2499108.1"/>
    <property type="molecule type" value="Genomic_DNA"/>
</dbReference>
<evidence type="ECO:0000313" key="1">
    <source>
        <dbReference type="EMBL" id="KAF2499108.1"/>
    </source>
</evidence>
<sequence>MHGSVLTLQLTPLLYSTYPCVFIARDLKAPSAFYYPPSSSTWASHPNEEVEGKLTNASFLHLSARSFTEPDSASWPSAPIFPIGTSHAFKSTWAVCLHFIIVFQTCTTVDPSIIRVKLQMRLGLDLALVIYPAEPRLKDLHTETEHLNTNLGGARTLYSSTFLTRRLTTSCLANHLSFDIRHQTLPSNAWPDAAHFERVVKQFVEPTWQKLVGAPYAVATSPCRDFSDAEYKTATGAERHRFAARRVLKVDGLFAGAGRGKSIGDLLTTDESKVILRYNACEAALKIMGPVVEEVFQDCAKVEAATMHAWPFLVFHFLST</sequence>
<gene>
    <name evidence="1" type="ORF">BU16DRAFT_557442</name>
</gene>
<dbReference type="AlphaFoldDB" id="A0A6A6R2V1"/>
<accession>A0A6A6R2V1</accession>
<proteinExistence type="predicted"/>
<reference evidence="1" key="1">
    <citation type="journal article" date="2020" name="Stud. Mycol.">
        <title>101 Dothideomycetes genomes: a test case for predicting lifestyles and emergence of pathogens.</title>
        <authorList>
            <person name="Haridas S."/>
            <person name="Albert R."/>
            <person name="Binder M."/>
            <person name="Bloem J."/>
            <person name="Labutti K."/>
            <person name="Salamov A."/>
            <person name="Andreopoulos B."/>
            <person name="Baker S."/>
            <person name="Barry K."/>
            <person name="Bills G."/>
            <person name="Bluhm B."/>
            <person name="Cannon C."/>
            <person name="Castanera R."/>
            <person name="Culley D."/>
            <person name="Daum C."/>
            <person name="Ezra D."/>
            <person name="Gonzalez J."/>
            <person name="Henrissat B."/>
            <person name="Kuo A."/>
            <person name="Liang C."/>
            <person name="Lipzen A."/>
            <person name="Lutzoni F."/>
            <person name="Magnuson J."/>
            <person name="Mondo S."/>
            <person name="Nolan M."/>
            <person name="Ohm R."/>
            <person name="Pangilinan J."/>
            <person name="Park H.-J."/>
            <person name="Ramirez L."/>
            <person name="Alfaro M."/>
            <person name="Sun H."/>
            <person name="Tritt A."/>
            <person name="Yoshinaga Y."/>
            <person name="Zwiers L.-H."/>
            <person name="Turgeon B."/>
            <person name="Goodwin S."/>
            <person name="Spatafora J."/>
            <person name="Crous P."/>
            <person name="Grigoriev I."/>
        </authorList>
    </citation>
    <scope>NUCLEOTIDE SEQUENCE</scope>
    <source>
        <strain evidence="1">CBS 269.34</strain>
    </source>
</reference>
<protein>
    <submittedName>
        <fullName evidence="1">Uncharacterized protein</fullName>
    </submittedName>
</protein>